<reference evidence="3" key="1">
    <citation type="submission" date="2017-06" db="EMBL/GenBank/DDBJ databases">
        <authorList>
            <person name="Varghese N."/>
            <person name="Submissions S."/>
        </authorList>
    </citation>
    <scope>NUCLEOTIDE SEQUENCE [LARGE SCALE GENOMIC DNA]</scope>
    <source>
        <strain evidence="3">JCM 23211</strain>
    </source>
</reference>
<feature type="signal peptide" evidence="1">
    <location>
        <begin position="1"/>
        <end position="28"/>
    </location>
</feature>
<dbReference type="OrthoDB" id="10002805at2"/>
<sequence>MSRTLFRTLATAAAIGVIGIGSAAAASADTVVKPGTEEGAYCSVAHDDGTVSHFQTPAQCLQAQVAINIAERKAAAEEARQERADARQAERN</sequence>
<protein>
    <recommendedName>
        <fullName evidence="4">Secreted protein</fullName>
    </recommendedName>
</protein>
<evidence type="ECO:0000313" key="2">
    <source>
        <dbReference type="EMBL" id="SNT05864.1"/>
    </source>
</evidence>
<keyword evidence="1" id="KW-0732">Signal</keyword>
<proteinExistence type="predicted"/>
<keyword evidence="3" id="KW-1185">Reference proteome</keyword>
<dbReference type="EMBL" id="FZOW01000008">
    <property type="protein sequence ID" value="SNT05864.1"/>
    <property type="molecule type" value="Genomic_DNA"/>
</dbReference>
<gene>
    <name evidence="2" type="ORF">SAMN05421642_108259</name>
</gene>
<dbReference type="AlphaFoldDB" id="A0A239JM76"/>
<evidence type="ECO:0000313" key="3">
    <source>
        <dbReference type="Proteomes" id="UP000198327"/>
    </source>
</evidence>
<evidence type="ECO:0000256" key="1">
    <source>
        <dbReference type="SAM" id="SignalP"/>
    </source>
</evidence>
<dbReference type="Proteomes" id="UP000198327">
    <property type="component" value="Unassembled WGS sequence"/>
</dbReference>
<name>A0A239JM76_9NOCA</name>
<organism evidence="2 3">
    <name type="scientific">Rhodococcoides kyotonense</name>
    <dbReference type="NCBI Taxonomy" id="398843"/>
    <lineage>
        <taxon>Bacteria</taxon>
        <taxon>Bacillati</taxon>
        <taxon>Actinomycetota</taxon>
        <taxon>Actinomycetes</taxon>
        <taxon>Mycobacteriales</taxon>
        <taxon>Nocardiaceae</taxon>
        <taxon>Rhodococcoides</taxon>
    </lineage>
</organism>
<accession>A0A239JM76</accession>
<evidence type="ECO:0008006" key="4">
    <source>
        <dbReference type="Google" id="ProtNLM"/>
    </source>
</evidence>
<dbReference type="RefSeq" id="WP_141136493.1">
    <property type="nucleotide sequence ID" value="NZ_FZOW01000008.1"/>
</dbReference>
<feature type="chain" id="PRO_5039230328" description="Secreted protein" evidence="1">
    <location>
        <begin position="29"/>
        <end position="92"/>
    </location>
</feature>